<gene>
    <name evidence="1" type="ORF">PAHA3_3288</name>
</gene>
<reference evidence="2" key="2">
    <citation type="submission" date="2016-01" db="EMBL/GenBank/DDBJ databases">
        <title>Draft Genome Sequence of Paenibacillus amylolyticus Heshi-A3 that Was Isolated from Fermented Rice Bran with Aging Salted Mackerel, Which Was Named Heshiko as Traditional Fermented Seafood in Japan.</title>
        <authorList>
            <person name="Akuzawa S."/>
            <person name="Nakagawa J."/>
            <person name="Kanekatsu T."/>
            <person name="Kubota E."/>
            <person name="Ohtake R."/>
            <person name="Suzuki T."/>
            <person name="Kanesaki Y."/>
        </authorList>
    </citation>
    <scope>NUCLEOTIDE SEQUENCE [LARGE SCALE GENOMIC DNA]</scope>
    <source>
        <strain evidence="2">Heshi-A3</strain>
    </source>
</reference>
<reference evidence="1 2" key="1">
    <citation type="journal article" date="2016" name="Genome Announc.">
        <title>Draft Genome Sequence of Paenibacillus amylolyticus Heshi-A3, Isolated from Fermented Rice Bran in a Japanese Fermented Seafood Dish.</title>
        <authorList>
            <person name="Akuzawa S."/>
            <person name="Nagaoka J."/>
            <person name="Kanekatsu M."/>
            <person name="Kubota E."/>
            <person name="Ohtake R."/>
            <person name="Suzuki T."/>
            <person name="Kanesaki Y."/>
        </authorList>
    </citation>
    <scope>NUCLEOTIDE SEQUENCE [LARGE SCALE GENOMIC DNA]</scope>
    <source>
        <strain evidence="1 2">Heshi-A3</strain>
    </source>
</reference>
<dbReference type="AlphaFoldDB" id="A0A117I257"/>
<accession>A0A117I257</accession>
<name>A0A117I257_PAEAM</name>
<evidence type="ECO:0000313" key="1">
    <source>
        <dbReference type="EMBL" id="GAS83210.1"/>
    </source>
</evidence>
<sequence>MGFNPFVIHIIPCKTKVEELKMVGCVLCQVGLFSYDALAVIKKRLMGEFIK</sequence>
<protein>
    <submittedName>
        <fullName evidence="1">Uncharacterized protein</fullName>
    </submittedName>
</protein>
<comment type="caution">
    <text evidence="1">The sequence shown here is derived from an EMBL/GenBank/DDBJ whole genome shotgun (WGS) entry which is preliminary data.</text>
</comment>
<proteinExistence type="predicted"/>
<organism evidence="1 2">
    <name type="scientific">Paenibacillus amylolyticus</name>
    <dbReference type="NCBI Taxonomy" id="1451"/>
    <lineage>
        <taxon>Bacteria</taxon>
        <taxon>Bacillati</taxon>
        <taxon>Bacillota</taxon>
        <taxon>Bacilli</taxon>
        <taxon>Bacillales</taxon>
        <taxon>Paenibacillaceae</taxon>
        <taxon>Paenibacillus</taxon>
    </lineage>
</organism>
<dbReference type="EMBL" id="BCNV01000001">
    <property type="protein sequence ID" value="GAS83210.1"/>
    <property type="molecule type" value="Genomic_DNA"/>
</dbReference>
<dbReference type="Proteomes" id="UP000069697">
    <property type="component" value="Unassembled WGS sequence"/>
</dbReference>
<evidence type="ECO:0000313" key="2">
    <source>
        <dbReference type="Proteomes" id="UP000069697"/>
    </source>
</evidence>